<dbReference type="InterPro" id="IPR008251">
    <property type="entry name" value="Chromo_shadow_dom"/>
</dbReference>
<evidence type="ECO:0000256" key="3">
    <source>
        <dbReference type="ARBA" id="ARBA00023242"/>
    </source>
</evidence>
<evidence type="ECO:0000256" key="2">
    <source>
        <dbReference type="ARBA" id="ARBA00022737"/>
    </source>
</evidence>
<dbReference type="GO" id="GO:0005634">
    <property type="term" value="C:nucleus"/>
    <property type="evidence" value="ECO:0007669"/>
    <property type="project" value="UniProtKB-SubCell"/>
</dbReference>
<dbReference type="Proteomes" id="UP001367676">
    <property type="component" value="Unassembled WGS sequence"/>
</dbReference>
<dbReference type="CDD" id="cd00034">
    <property type="entry name" value="CSD"/>
    <property type="match status" value="1"/>
</dbReference>
<dbReference type="Pfam" id="PF03564">
    <property type="entry name" value="DUF1759"/>
    <property type="match status" value="1"/>
</dbReference>
<dbReference type="Gene3D" id="2.40.50.40">
    <property type="match status" value="1"/>
</dbReference>
<dbReference type="SMART" id="SM00300">
    <property type="entry name" value="ChSh"/>
    <property type="match status" value="1"/>
</dbReference>
<feature type="compositionally biased region" description="Basic residues" evidence="4">
    <location>
        <begin position="607"/>
        <end position="622"/>
    </location>
</feature>
<dbReference type="InterPro" id="IPR005312">
    <property type="entry name" value="DUF1759"/>
</dbReference>
<dbReference type="GO" id="GO:0005694">
    <property type="term" value="C:chromosome"/>
    <property type="evidence" value="ECO:0007669"/>
    <property type="project" value="UniProtKB-ARBA"/>
</dbReference>
<name>A0AAN9Y0G4_9HEMI</name>
<dbReference type="SUPFAM" id="SSF54160">
    <property type="entry name" value="Chromo domain-like"/>
    <property type="match status" value="1"/>
</dbReference>
<evidence type="ECO:0000256" key="4">
    <source>
        <dbReference type="SAM" id="MobiDB-lite"/>
    </source>
</evidence>
<comment type="subcellular location">
    <subcellularLocation>
        <location evidence="1">Nucleus</location>
    </subcellularLocation>
</comment>
<protein>
    <recommendedName>
        <fullName evidence="5">Chromo domain-containing protein</fullName>
    </recommendedName>
</protein>
<gene>
    <name evidence="6" type="ORF">V9T40_012364</name>
</gene>
<proteinExistence type="predicted"/>
<comment type="caution">
    <text evidence="6">The sequence shown here is derived from an EMBL/GenBank/DDBJ whole genome shotgun (WGS) entry which is preliminary data.</text>
</comment>
<dbReference type="Pfam" id="PF01393">
    <property type="entry name" value="Chromo_shadow"/>
    <property type="match status" value="1"/>
</dbReference>
<evidence type="ECO:0000259" key="5">
    <source>
        <dbReference type="PROSITE" id="PS50013"/>
    </source>
</evidence>
<keyword evidence="2" id="KW-0677">Repeat</keyword>
<dbReference type="InterPro" id="IPR000953">
    <property type="entry name" value="Chromo/chromo_shadow_dom"/>
</dbReference>
<dbReference type="FunFam" id="2.40.50.40:FF:000031">
    <property type="entry name" value="Heterochromatin protein 1"/>
    <property type="match status" value="1"/>
</dbReference>
<organism evidence="6 7">
    <name type="scientific">Parthenolecanium corni</name>
    <dbReference type="NCBI Taxonomy" id="536013"/>
    <lineage>
        <taxon>Eukaryota</taxon>
        <taxon>Metazoa</taxon>
        <taxon>Ecdysozoa</taxon>
        <taxon>Arthropoda</taxon>
        <taxon>Hexapoda</taxon>
        <taxon>Insecta</taxon>
        <taxon>Pterygota</taxon>
        <taxon>Neoptera</taxon>
        <taxon>Paraneoptera</taxon>
        <taxon>Hemiptera</taxon>
        <taxon>Sternorrhyncha</taxon>
        <taxon>Coccoidea</taxon>
        <taxon>Coccidae</taxon>
        <taxon>Parthenolecanium</taxon>
    </lineage>
</organism>
<dbReference type="PANTHER" id="PTHR47331:SF5">
    <property type="entry name" value="RIBONUCLEASE H"/>
    <property type="match status" value="1"/>
</dbReference>
<dbReference type="PANTHER" id="PTHR47331">
    <property type="entry name" value="PHD-TYPE DOMAIN-CONTAINING PROTEIN"/>
    <property type="match status" value="1"/>
</dbReference>
<evidence type="ECO:0000313" key="6">
    <source>
        <dbReference type="EMBL" id="KAK7576078.1"/>
    </source>
</evidence>
<accession>A0AAN9Y0G4</accession>
<evidence type="ECO:0000313" key="7">
    <source>
        <dbReference type="Proteomes" id="UP001367676"/>
    </source>
</evidence>
<keyword evidence="7" id="KW-1185">Reference proteome</keyword>
<feature type="region of interest" description="Disordered" evidence="4">
    <location>
        <begin position="591"/>
        <end position="638"/>
    </location>
</feature>
<feature type="compositionally biased region" description="Basic and acidic residues" evidence="4">
    <location>
        <begin position="623"/>
        <end position="638"/>
    </location>
</feature>
<keyword evidence="3" id="KW-0539">Nucleus</keyword>
<dbReference type="AlphaFoldDB" id="A0AAN9Y0G4"/>
<evidence type="ECO:0000256" key="1">
    <source>
        <dbReference type="ARBA" id="ARBA00004123"/>
    </source>
</evidence>
<feature type="domain" description="Chromo" evidence="5">
    <location>
        <begin position="644"/>
        <end position="705"/>
    </location>
</feature>
<dbReference type="InterPro" id="IPR016197">
    <property type="entry name" value="Chromo-like_dom_sf"/>
</dbReference>
<sequence>MELFLEKVNYEISRAAEYLESAAAIKHPEFIRMQIECLQDSVSLFHIADASKKSRNDFKKVLADAQSMLEKLKVGLVRAESEEKSATITSRPNLPGTKSNLIEIPKFCGDPLKFRHFMTLFADRVVSNSSLTDIEKFILLKNYLESEAFDVINEIPIIEKNFSLSLSLLEEMYGDEDKCIDMLFERLELLPAALTGEISEIRETYWKLEAILLSLEQYGVQVNDSFQVLSLYSTKFDVGFLGGLKLGEIRNQVRQCIGAKQRRSVSDGHVNRVSSSPANVEWGQAAAVVTNEQKQSKPEMASTYPSGLCLTDICIFCHKLHLSEDCVQYPTVYERKKLLRSTSVCWRCLCVKHPGERCVELKECVYCNDDSHHRILCPEKCRAVQSFSSSSSSSSSVINNTRPTTDEILKDDCPFQPTTPLTVLTQIECPKTGEKTTARLIIASGCPISLISERAAARLGINYFDHEKSIVLTHATGEISRATKAVATVLLYVSNGPPFPIDLHVVEEVCRKEVVVPELLNGSPAIVNFGFAYPGNGHPIDILIGGDTDLASVAFNCGLNGEVCPPMGSGKSWVSSKFGWLLVGTDTSAEVSKSTAAEKEKTPLSNRNKRKNSSTSSKPKRKKSEENKNEVPEPEELKGFDRGLKVEKIISASPGTDENEELQFQIKWVDHPLPEFVPSRIANVKCPHAVIDFYEEKVSWHPRRL</sequence>
<dbReference type="PROSITE" id="PS50013">
    <property type="entry name" value="CHROMO_2"/>
    <property type="match status" value="1"/>
</dbReference>
<reference evidence="6 7" key="1">
    <citation type="submission" date="2024-03" db="EMBL/GenBank/DDBJ databases">
        <title>Adaptation during the transition from Ophiocordyceps entomopathogen to insect associate is accompanied by gene loss and intensified selection.</title>
        <authorList>
            <person name="Ward C.M."/>
            <person name="Onetto C.A."/>
            <person name="Borneman A.R."/>
        </authorList>
    </citation>
    <scope>NUCLEOTIDE SEQUENCE [LARGE SCALE GENOMIC DNA]</scope>
    <source>
        <strain evidence="6">AWRI1</strain>
        <tissue evidence="6">Single Adult Female</tissue>
    </source>
</reference>
<dbReference type="EMBL" id="JBBCAQ010000036">
    <property type="protein sequence ID" value="KAK7576078.1"/>
    <property type="molecule type" value="Genomic_DNA"/>
</dbReference>